<evidence type="ECO:0000256" key="11">
    <source>
        <dbReference type="ARBA" id="ARBA00023141"/>
    </source>
</evidence>
<dbReference type="Pfam" id="PF04715">
    <property type="entry name" value="Anth_synt_I_N"/>
    <property type="match status" value="1"/>
</dbReference>
<evidence type="ECO:0000313" key="18">
    <source>
        <dbReference type="EMBL" id="AAZ98181.1"/>
    </source>
</evidence>
<dbReference type="InterPro" id="IPR019999">
    <property type="entry name" value="Anth_synth_I-like"/>
</dbReference>
<dbReference type="NCBIfam" id="TIGR00564">
    <property type="entry name" value="trpE_most"/>
    <property type="match status" value="1"/>
</dbReference>
<comment type="function">
    <text evidence="13 15">Part of a heterotetrameric complex that catalyzes the two-step biosynthesis of anthranilate, an intermediate in the biosynthesis of L-tryptophan. In the first step, the glutamine-binding beta subunit (TrpG) of anthranilate synthase (AS) provides the glutamine amidotransferase activity which generates ammonia as a substrate that, along with chorismate, is used in the second step, catalyzed by the large alpha subunit of AS (TrpE) to produce anthranilate. In the absence of TrpG, TrpE can synthesize anthranilate directly from chorismate and high concentrations of ammonia.</text>
</comment>
<evidence type="ECO:0000256" key="7">
    <source>
        <dbReference type="ARBA" id="ARBA00022605"/>
    </source>
</evidence>
<gene>
    <name evidence="15" type="primary">trpE</name>
    <name evidence="18" type="ordered locus">Tbd_2228</name>
</gene>
<evidence type="ECO:0000256" key="10">
    <source>
        <dbReference type="ARBA" id="ARBA00022842"/>
    </source>
</evidence>
<evidence type="ECO:0000256" key="6">
    <source>
        <dbReference type="ARBA" id="ARBA00020653"/>
    </source>
</evidence>
<comment type="pathway">
    <text evidence="2 15">Amino-acid biosynthesis; L-tryptophan biosynthesis; L-tryptophan from chorismate: step 1/5.</text>
</comment>
<protein>
    <recommendedName>
        <fullName evidence="6 15">Anthranilate synthase component 1</fullName>
        <ecNumber evidence="5 15">4.1.3.27</ecNumber>
    </recommendedName>
</protein>
<feature type="domain" description="Chorismate-utilising enzyme C-terminal" evidence="16">
    <location>
        <begin position="249"/>
        <end position="501"/>
    </location>
</feature>
<keyword evidence="9 15" id="KW-0822">Tryptophan biosynthesis</keyword>
<organism evidence="18 19">
    <name type="scientific">Thiobacillus denitrificans (strain ATCC 25259 / T1)</name>
    <dbReference type="NCBI Taxonomy" id="292415"/>
    <lineage>
        <taxon>Bacteria</taxon>
        <taxon>Pseudomonadati</taxon>
        <taxon>Pseudomonadota</taxon>
        <taxon>Betaproteobacteria</taxon>
        <taxon>Nitrosomonadales</taxon>
        <taxon>Thiobacillaceae</taxon>
        <taxon>Thiobacillus</taxon>
    </lineage>
</organism>
<feature type="domain" description="Anthranilate synthase component I N-terminal" evidence="17">
    <location>
        <begin position="50"/>
        <end position="199"/>
    </location>
</feature>
<comment type="subunit">
    <text evidence="4 15">Heterotetramer consisting of two non-identical subunits: a beta subunit (TrpG) and a large alpha subunit (TrpE).</text>
</comment>
<dbReference type="InterPro" id="IPR005801">
    <property type="entry name" value="ADC_synthase"/>
</dbReference>
<dbReference type="EC" id="4.1.3.27" evidence="5 15"/>
<dbReference type="AlphaFoldDB" id="Q3SGR6"/>
<evidence type="ECO:0000256" key="4">
    <source>
        <dbReference type="ARBA" id="ARBA00011575"/>
    </source>
</evidence>
<dbReference type="PRINTS" id="PR00095">
    <property type="entry name" value="ANTSNTHASEI"/>
</dbReference>
<dbReference type="GO" id="GO:0004049">
    <property type="term" value="F:anthranilate synthase activity"/>
    <property type="evidence" value="ECO:0007669"/>
    <property type="project" value="UniProtKB-EC"/>
</dbReference>
<evidence type="ECO:0000256" key="8">
    <source>
        <dbReference type="ARBA" id="ARBA00022723"/>
    </source>
</evidence>
<evidence type="ECO:0000256" key="13">
    <source>
        <dbReference type="ARBA" id="ARBA00025634"/>
    </source>
</evidence>
<dbReference type="InterPro" id="IPR006805">
    <property type="entry name" value="Anth_synth_I_N"/>
</dbReference>
<evidence type="ECO:0000313" key="19">
    <source>
        <dbReference type="Proteomes" id="UP000008291"/>
    </source>
</evidence>
<evidence type="ECO:0000256" key="15">
    <source>
        <dbReference type="RuleBase" id="RU364045"/>
    </source>
</evidence>
<keyword evidence="7 15" id="KW-0028">Amino-acid biosynthesis</keyword>
<evidence type="ECO:0000256" key="1">
    <source>
        <dbReference type="ARBA" id="ARBA00001946"/>
    </source>
</evidence>
<comment type="catalytic activity">
    <reaction evidence="14 15">
        <text>chorismate + L-glutamine = anthranilate + pyruvate + L-glutamate + H(+)</text>
        <dbReference type="Rhea" id="RHEA:21732"/>
        <dbReference type="ChEBI" id="CHEBI:15361"/>
        <dbReference type="ChEBI" id="CHEBI:15378"/>
        <dbReference type="ChEBI" id="CHEBI:16567"/>
        <dbReference type="ChEBI" id="CHEBI:29748"/>
        <dbReference type="ChEBI" id="CHEBI:29985"/>
        <dbReference type="ChEBI" id="CHEBI:58359"/>
        <dbReference type="EC" id="4.1.3.27"/>
    </reaction>
</comment>
<evidence type="ECO:0000256" key="12">
    <source>
        <dbReference type="ARBA" id="ARBA00023239"/>
    </source>
</evidence>
<dbReference type="HOGENOM" id="CLU_006493_9_3_4"/>
<evidence type="ECO:0000259" key="17">
    <source>
        <dbReference type="Pfam" id="PF04715"/>
    </source>
</evidence>
<evidence type="ECO:0000256" key="3">
    <source>
        <dbReference type="ARBA" id="ARBA00009562"/>
    </source>
</evidence>
<keyword evidence="11 15" id="KW-0057">Aromatic amino acid biosynthesis</keyword>
<dbReference type="GO" id="GO:0000162">
    <property type="term" value="P:L-tryptophan biosynthetic process"/>
    <property type="evidence" value="ECO:0007669"/>
    <property type="project" value="UniProtKB-UniPathway"/>
</dbReference>
<dbReference type="PANTHER" id="PTHR11236">
    <property type="entry name" value="AMINOBENZOATE/ANTHRANILATE SYNTHASE"/>
    <property type="match status" value="1"/>
</dbReference>
<accession>Q3SGR6</accession>
<dbReference type="KEGG" id="tbd:Tbd_2228"/>
<dbReference type="SUPFAM" id="SSF56322">
    <property type="entry name" value="ADC synthase"/>
    <property type="match status" value="1"/>
</dbReference>
<reference evidence="18 19" key="1">
    <citation type="journal article" date="2006" name="J. Bacteriol.">
        <title>The genome sequence of the obligately chemolithoautotrophic, facultatively anaerobic bacterium Thiobacillus denitrificans.</title>
        <authorList>
            <person name="Beller H.R."/>
            <person name="Chain P.S."/>
            <person name="Letain T.E."/>
            <person name="Chakicherla A."/>
            <person name="Larimer F.W."/>
            <person name="Richardson P.M."/>
            <person name="Coleman M.A."/>
            <person name="Wood A.P."/>
            <person name="Kelly D.P."/>
        </authorList>
    </citation>
    <scope>NUCLEOTIDE SEQUENCE [LARGE SCALE GENOMIC DNA]</scope>
    <source>
        <strain evidence="18 19">ATCC 25259</strain>
    </source>
</reference>
<sequence>MAALVLTRRAAHSLTPESRIPTPAMTEQEFFDLARQGFNRIPLVRELPGDLETPLSVYLKLANAPYTYLLESVVGGERFGRYSFIGLPARTVLRVRAHLLTVETDGQVVEECSTPDPLAFIAEYQTRFKAAPVLGLPRFTGGLAGYFGYDTIRYIEKRLTPEFNKNLVRKDDVLHTPDILLMLTEELAVFDNLAGKLYLVTHADPMQADAYAQGHLRLAELAEKLHAPVTLPSEPRPVVAEASSEFGEAEFKAAVAKAKEYIAAGDVMQVVLSQRMARPFEASPLSLYRALRSLNPSPYMYFYDLGGFHIVGSSPEILVRLEGDTVTLRPIAGTRPRGLTREDDQRLAAELMADPKECAEHLQLLDLGRNDTGRVAVTGSVKVTEHMQIERYSHVMHIVSNVEGKLKPGLSALDVLRASFPAGTVSGAPKVRAMEIIDELEPSKRGVYAGAVGYLGFSGDMDLAIAIRTAVVKDGMLYAQAGAGIVADSVPDNEWTETLNKARAVVRAAELAYARFGDVVE</sequence>
<keyword evidence="8 15" id="KW-0479">Metal-binding</keyword>
<dbReference type="Proteomes" id="UP000008291">
    <property type="component" value="Chromosome"/>
</dbReference>
<name>Q3SGR6_THIDA</name>
<dbReference type="EMBL" id="CP000116">
    <property type="protein sequence ID" value="AAZ98181.1"/>
    <property type="molecule type" value="Genomic_DNA"/>
</dbReference>
<dbReference type="Gene3D" id="3.60.120.10">
    <property type="entry name" value="Anthranilate synthase"/>
    <property type="match status" value="1"/>
</dbReference>
<comment type="cofactor">
    <cofactor evidence="1 15">
        <name>Mg(2+)</name>
        <dbReference type="ChEBI" id="CHEBI:18420"/>
    </cofactor>
</comment>
<dbReference type="UniPathway" id="UPA00035">
    <property type="reaction ID" value="UER00040"/>
</dbReference>
<dbReference type="PANTHER" id="PTHR11236:SF48">
    <property type="entry name" value="ISOCHORISMATE SYNTHASE MENF"/>
    <property type="match status" value="1"/>
</dbReference>
<dbReference type="InterPro" id="IPR005256">
    <property type="entry name" value="Anth_synth_I_PabB"/>
</dbReference>
<keyword evidence="10 15" id="KW-0460">Magnesium</keyword>
<dbReference type="eggNOG" id="COG0147">
    <property type="taxonomic scope" value="Bacteria"/>
</dbReference>
<keyword evidence="19" id="KW-1185">Reference proteome</keyword>
<comment type="similarity">
    <text evidence="3 15">Belongs to the anthranilate synthase component I family.</text>
</comment>
<dbReference type="Pfam" id="PF00425">
    <property type="entry name" value="Chorismate_bind"/>
    <property type="match status" value="1"/>
</dbReference>
<evidence type="ECO:0000256" key="5">
    <source>
        <dbReference type="ARBA" id="ARBA00012266"/>
    </source>
</evidence>
<dbReference type="STRING" id="292415.Tbd_2228"/>
<proteinExistence type="inferred from homology"/>
<keyword evidence="12 15" id="KW-0456">Lyase</keyword>
<dbReference type="InterPro" id="IPR015890">
    <property type="entry name" value="Chorismate_C"/>
</dbReference>
<dbReference type="GO" id="GO:0046872">
    <property type="term" value="F:metal ion binding"/>
    <property type="evidence" value="ECO:0007669"/>
    <property type="project" value="UniProtKB-KW"/>
</dbReference>
<evidence type="ECO:0000259" key="16">
    <source>
        <dbReference type="Pfam" id="PF00425"/>
    </source>
</evidence>
<evidence type="ECO:0000256" key="14">
    <source>
        <dbReference type="ARBA" id="ARBA00047683"/>
    </source>
</evidence>
<evidence type="ECO:0000256" key="2">
    <source>
        <dbReference type="ARBA" id="ARBA00004873"/>
    </source>
</evidence>
<evidence type="ECO:0000256" key="9">
    <source>
        <dbReference type="ARBA" id="ARBA00022822"/>
    </source>
</evidence>